<gene>
    <name evidence="10" type="primary">g12313</name>
    <name evidence="10" type="ORF">VP750_LOCUS10969</name>
</gene>
<dbReference type="EC" id="3.2.1.2" evidence="3 8"/>
<evidence type="ECO:0000256" key="8">
    <source>
        <dbReference type="RuleBase" id="RU000509"/>
    </source>
</evidence>
<dbReference type="PRINTS" id="PR00750">
    <property type="entry name" value="BETAAMYLASE"/>
</dbReference>
<protein>
    <recommendedName>
        <fullName evidence="3 8">Beta-amylase</fullName>
        <ecNumber evidence="3 8">3.2.1.2</ecNumber>
    </recommendedName>
</protein>
<evidence type="ECO:0000256" key="9">
    <source>
        <dbReference type="SAM" id="MobiDB-lite"/>
    </source>
</evidence>
<feature type="region of interest" description="Disordered" evidence="9">
    <location>
        <begin position="62"/>
        <end position="84"/>
    </location>
</feature>
<reference evidence="10 11" key="1">
    <citation type="submission" date="2024-06" db="EMBL/GenBank/DDBJ databases">
        <authorList>
            <person name="Kraege A."/>
            <person name="Thomma B."/>
        </authorList>
    </citation>
    <scope>NUCLEOTIDE SEQUENCE [LARGE SCALE GENOMIC DNA]</scope>
</reference>
<evidence type="ECO:0000256" key="5">
    <source>
        <dbReference type="ARBA" id="ARBA00023277"/>
    </source>
</evidence>
<evidence type="ECO:0000313" key="10">
    <source>
        <dbReference type="EMBL" id="CAL5229063.1"/>
    </source>
</evidence>
<keyword evidence="4 8" id="KW-0378">Hydrolase</keyword>
<comment type="similarity">
    <text evidence="2 8">Belongs to the glycosyl hydrolase 14 family.</text>
</comment>
<sequence>MHCNALPQQWATPDRSSRSVSDNLHFHSCSGRLHRPQAPGLAPLRSHPESMGCEELAARQQSACHAGPSGREASRARRRRGSSRKAFATAQAQMEAVSSRQSGDLWGLSTPEVALAPYRWPQDFRTESRSDFEKDDTELQTILDSFSSLDIPANSQRTVVMTPQPDTSPSSTLPVYVMLPLDTVWLLEREDRAVPVIKREKALEVGLQTLKQAGVEGVMVDVWWGIVENAGPGQYDFSAYKRLFHKVAESGLKVQAVMSFHAAGGNVGDTCKISLPKWVQCVGRDDPDIYYTDRAGTRNKECLSLGCDDKPLFSGRTPLQLYRGFIEAFADNFDYLFGDVITEITVGLGPAGELRYPSYPEGDGRWRFPGVGEFQCFDAYMLASLQSAAEAAGHPEWGYDGPHDCGNYNSAAWETGFFVSDGGSWNTEYGHFFLSWYSRQLLQHADRVLGAAAAALNKRGRPRKAMAVKEHADGHVVYEFEPACHLGAKLAGVHWWFKSRVHAAELTAGYYNTRERDGYADLMAVLKKHSARLSFTCVEMRDCEHPPEGRCSPEGLLQQVIEAATAAGVPLSGENALQRYDQYAFDRIAESAFGLNARAGRLEQLTFLRMGDLMFDNWDAFSHFLQRLRSPTPVPEWVGY</sequence>
<dbReference type="InterPro" id="IPR001554">
    <property type="entry name" value="Glyco_hydro_14"/>
</dbReference>
<evidence type="ECO:0000313" key="11">
    <source>
        <dbReference type="Proteomes" id="UP001497392"/>
    </source>
</evidence>
<evidence type="ECO:0000256" key="2">
    <source>
        <dbReference type="ARBA" id="ARBA00005652"/>
    </source>
</evidence>
<dbReference type="InterPro" id="IPR018238">
    <property type="entry name" value="Glyco_hydro_14_CS"/>
</dbReference>
<evidence type="ECO:0000256" key="1">
    <source>
        <dbReference type="ARBA" id="ARBA00000546"/>
    </source>
</evidence>
<dbReference type="SUPFAM" id="SSF51445">
    <property type="entry name" value="(Trans)glycosidases"/>
    <property type="match status" value="1"/>
</dbReference>
<dbReference type="EMBL" id="CAXHTA020000019">
    <property type="protein sequence ID" value="CAL5229063.1"/>
    <property type="molecule type" value="Genomic_DNA"/>
</dbReference>
<feature type="region of interest" description="Disordered" evidence="9">
    <location>
        <begin position="1"/>
        <end position="22"/>
    </location>
</feature>
<comment type="caution">
    <text evidence="10">The sequence shown here is derived from an EMBL/GenBank/DDBJ whole genome shotgun (WGS) entry which is preliminary data.</text>
</comment>
<dbReference type="PANTHER" id="PTHR31352:SF40">
    <property type="entry name" value="BETA-AMYLASE 6"/>
    <property type="match status" value="1"/>
</dbReference>
<dbReference type="PANTHER" id="PTHR31352">
    <property type="entry name" value="BETA-AMYLASE 1, CHLOROPLASTIC"/>
    <property type="match status" value="1"/>
</dbReference>
<evidence type="ECO:0000256" key="4">
    <source>
        <dbReference type="ARBA" id="ARBA00022801"/>
    </source>
</evidence>
<dbReference type="Gene3D" id="3.20.20.80">
    <property type="entry name" value="Glycosidases"/>
    <property type="match status" value="1"/>
</dbReference>
<dbReference type="Proteomes" id="UP001497392">
    <property type="component" value="Unassembled WGS sequence"/>
</dbReference>
<keyword evidence="11" id="KW-1185">Reference proteome</keyword>
<dbReference type="Pfam" id="PF01373">
    <property type="entry name" value="Glyco_hydro_14"/>
    <property type="match status" value="1"/>
</dbReference>
<evidence type="ECO:0000256" key="3">
    <source>
        <dbReference type="ARBA" id="ARBA00012594"/>
    </source>
</evidence>
<keyword evidence="5 8" id="KW-0119">Carbohydrate metabolism</keyword>
<dbReference type="InterPro" id="IPR017853">
    <property type="entry name" value="GH"/>
</dbReference>
<comment type="catalytic activity">
    <reaction evidence="1 8">
        <text>Hydrolysis of (1-&gt;4)-alpha-D-glucosidic linkages in polysaccharides so as to remove successive maltose units from the non-reducing ends of the chains.</text>
        <dbReference type="EC" id="3.2.1.2"/>
    </reaction>
</comment>
<evidence type="ECO:0000256" key="6">
    <source>
        <dbReference type="ARBA" id="ARBA00023295"/>
    </source>
</evidence>
<dbReference type="PROSITE" id="PS00679">
    <property type="entry name" value="BETA_AMYLASE_2"/>
    <property type="match status" value="1"/>
</dbReference>
<keyword evidence="7 8" id="KW-0624">Polysaccharide degradation</keyword>
<name>A0ABP1GH29_9CHLO</name>
<keyword evidence="6 8" id="KW-0326">Glycosidase</keyword>
<organism evidence="10 11">
    <name type="scientific">Coccomyxa viridis</name>
    <dbReference type="NCBI Taxonomy" id="1274662"/>
    <lineage>
        <taxon>Eukaryota</taxon>
        <taxon>Viridiplantae</taxon>
        <taxon>Chlorophyta</taxon>
        <taxon>core chlorophytes</taxon>
        <taxon>Trebouxiophyceae</taxon>
        <taxon>Trebouxiophyceae incertae sedis</taxon>
        <taxon>Coccomyxaceae</taxon>
        <taxon>Coccomyxa</taxon>
    </lineage>
</organism>
<proteinExistence type="inferred from homology"/>
<accession>A0ABP1GH29</accession>
<feature type="compositionally biased region" description="Polar residues" evidence="9">
    <location>
        <begin position="1"/>
        <end position="11"/>
    </location>
</feature>
<evidence type="ECO:0000256" key="7">
    <source>
        <dbReference type="ARBA" id="ARBA00023326"/>
    </source>
</evidence>